<reference evidence="3" key="2">
    <citation type="submission" date="2017-02" db="UniProtKB">
        <authorList>
            <consortium name="WormBaseParasite"/>
        </authorList>
    </citation>
    <scope>IDENTIFICATION</scope>
</reference>
<sequence length="107" mass="12237">MTAVLFLDDVALSQNMDRKIGNFEKLVHRQQIVYVVAGSISTLFGLFNLLFAFYNLFLLTTTVNRRLKGMTMKINLSEKALLERRLPTDIMSSLSFAKRTLNTLAYI</sequence>
<dbReference type="WBParaSite" id="ACAC_0000356101-mRNA-1">
    <property type="protein sequence ID" value="ACAC_0000356101-mRNA-1"/>
    <property type="gene ID" value="ACAC_0000356101"/>
</dbReference>
<evidence type="ECO:0000313" key="3">
    <source>
        <dbReference type="WBParaSite" id="ACAC_0000356101-mRNA-1"/>
    </source>
</evidence>
<name>A0A0K0D0H3_ANGCA</name>
<keyword evidence="1" id="KW-0812">Transmembrane</keyword>
<proteinExistence type="predicted"/>
<keyword evidence="2" id="KW-1185">Reference proteome</keyword>
<feature type="transmembrane region" description="Helical" evidence="1">
    <location>
        <begin position="32"/>
        <end position="58"/>
    </location>
</feature>
<reference evidence="2" key="1">
    <citation type="submission" date="2012-09" db="EMBL/GenBank/DDBJ databases">
        <authorList>
            <person name="Martin A.A."/>
        </authorList>
    </citation>
    <scope>NUCLEOTIDE SEQUENCE</scope>
</reference>
<evidence type="ECO:0000256" key="1">
    <source>
        <dbReference type="SAM" id="Phobius"/>
    </source>
</evidence>
<accession>A0A0K0D0H3</accession>
<evidence type="ECO:0000313" key="2">
    <source>
        <dbReference type="Proteomes" id="UP000035642"/>
    </source>
</evidence>
<organism evidence="2 3">
    <name type="scientific">Angiostrongylus cantonensis</name>
    <name type="common">Rat lungworm</name>
    <dbReference type="NCBI Taxonomy" id="6313"/>
    <lineage>
        <taxon>Eukaryota</taxon>
        <taxon>Metazoa</taxon>
        <taxon>Ecdysozoa</taxon>
        <taxon>Nematoda</taxon>
        <taxon>Chromadorea</taxon>
        <taxon>Rhabditida</taxon>
        <taxon>Rhabditina</taxon>
        <taxon>Rhabditomorpha</taxon>
        <taxon>Strongyloidea</taxon>
        <taxon>Metastrongylidae</taxon>
        <taxon>Angiostrongylus</taxon>
    </lineage>
</organism>
<dbReference type="Proteomes" id="UP000035642">
    <property type="component" value="Unassembled WGS sequence"/>
</dbReference>
<keyword evidence="1" id="KW-0472">Membrane</keyword>
<protein>
    <submittedName>
        <fullName evidence="3">ABC transmembrane type-1 domain-containing protein</fullName>
    </submittedName>
</protein>
<dbReference type="AlphaFoldDB" id="A0A0K0D0H3"/>
<keyword evidence="1" id="KW-1133">Transmembrane helix</keyword>